<dbReference type="EMBL" id="JAKNSF020000122">
    <property type="protein sequence ID" value="KAK7713789.1"/>
    <property type="molecule type" value="Genomic_DNA"/>
</dbReference>
<gene>
    <name evidence="1" type="ORF">SLS63_011951</name>
</gene>
<protein>
    <submittedName>
        <fullName evidence="1">Uncharacterized protein</fullName>
    </submittedName>
</protein>
<dbReference type="SUPFAM" id="SSF46785">
    <property type="entry name" value="Winged helix' DNA-binding domain"/>
    <property type="match status" value="1"/>
</dbReference>
<keyword evidence="2" id="KW-1185">Reference proteome</keyword>
<comment type="caution">
    <text evidence="1">The sequence shown here is derived from an EMBL/GenBank/DDBJ whole genome shotgun (WGS) entry which is preliminary data.</text>
</comment>
<evidence type="ECO:0000313" key="2">
    <source>
        <dbReference type="Proteomes" id="UP001430848"/>
    </source>
</evidence>
<dbReference type="InterPro" id="IPR036390">
    <property type="entry name" value="WH_DNA-bd_sf"/>
</dbReference>
<dbReference type="InterPro" id="IPR036388">
    <property type="entry name" value="WH-like_DNA-bd_sf"/>
</dbReference>
<sequence length="127" mass="13349">MSFLQNLAAAIKANVDLLEAQLTNDGASNEPLFLNDSRASFLDEPTYLPPVAAFNTMEKLRVDLRALESAITPTRLKLADVAMLTVKPSALEVASELGVADYIDAAGGSVALDTLATGLSVNANKLS</sequence>
<accession>A0ABR1NSQ3</accession>
<reference evidence="1 2" key="1">
    <citation type="submission" date="2024-02" db="EMBL/GenBank/DDBJ databases">
        <title>De novo assembly and annotation of 12 fungi associated with fruit tree decline syndrome in Ontario, Canada.</title>
        <authorList>
            <person name="Sulman M."/>
            <person name="Ellouze W."/>
            <person name="Ilyukhin E."/>
        </authorList>
    </citation>
    <scope>NUCLEOTIDE SEQUENCE [LARGE SCALE GENOMIC DNA]</scope>
    <source>
        <strain evidence="1 2">M169</strain>
    </source>
</reference>
<dbReference type="Gene3D" id="1.10.10.10">
    <property type="entry name" value="Winged helix-like DNA-binding domain superfamily/Winged helix DNA-binding domain"/>
    <property type="match status" value="1"/>
</dbReference>
<dbReference type="Proteomes" id="UP001430848">
    <property type="component" value="Unassembled WGS sequence"/>
</dbReference>
<proteinExistence type="predicted"/>
<evidence type="ECO:0000313" key="1">
    <source>
        <dbReference type="EMBL" id="KAK7713789.1"/>
    </source>
</evidence>
<name>A0ABR1NSQ3_DIAER</name>
<organism evidence="1 2">
    <name type="scientific">Diaporthe eres</name>
    <name type="common">Phomopsis oblonga</name>
    <dbReference type="NCBI Taxonomy" id="83184"/>
    <lineage>
        <taxon>Eukaryota</taxon>
        <taxon>Fungi</taxon>
        <taxon>Dikarya</taxon>
        <taxon>Ascomycota</taxon>
        <taxon>Pezizomycotina</taxon>
        <taxon>Sordariomycetes</taxon>
        <taxon>Sordariomycetidae</taxon>
        <taxon>Diaporthales</taxon>
        <taxon>Diaporthaceae</taxon>
        <taxon>Diaporthe</taxon>
        <taxon>Diaporthe eres species complex</taxon>
    </lineage>
</organism>